<evidence type="ECO:0008006" key="4">
    <source>
        <dbReference type="Google" id="ProtNLM"/>
    </source>
</evidence>
<reference evidence="2 3" key="1">
    <citation type="submission" date="2022-04" db="EMBL/GenBank/DDBJ databases">
        <title>Positive selection, recombination, and allopatry shape intraspecific diversity of widespread and dominant cyanobacteria.</title>
        <authorList>
            <person name="Wei J."/>
            <person name="Shu W."/>
            <person name="Hu C."/>
        </authorList>
    </citation>
    <scope>NUCLEOTIDE SEQUENCE [LARGE SCALE GENOMIC DNA]</scope>
    <source>
        <strain evidence="2 3">GB2-A4</strain>
    </source>
</reference>
<evidence type="ECO:0000256" key="1">
    <source>
        <dbReference type="SAM" id="MobiDB-lite"/>
    </source>
</evidence>
<gene>
    <name evidence="2" type="ORF">NC998_15760</name>
</gene>
<dbReference type="Proteomes" id="UP001464891">
    <property type="component" value="Unassembled WGS sequence"/>
</dbReference>
<protein>
    <recommendedName>
        <fullName evidence="4">Primosomal protein N' (Replication factor Y)-superfamily II helicase</fullName>
    </recommendedName>
</protein>
<keyword evidence="3" id="KW-1185">Reference proteome</keyword>
<dbReference type="RefSeq" id="WP_190436805.1">
    <property type="nucleotide sequence ID" value="NZ_JAMPKM010000009.1"/>
</dbReference>
<evidence type="ECO:0000313" key="2">
    <source>
        <dbReference type="EMBL" id="MEP0818555.1"/>
    </source>
</evidence>
<dbReference type="Gene3D" id="2.20.28.30">
    <property type="entry name" value="RNA polymerase ii, chain L"/>
    <property type="match status" value="1"/>
</dbReference>
<accession>A0ABV0JBU4</accession>
<dbReference type="EMBL" id="JAMPKM010000009">
    <property type="protein sequence ID" value="MEP0818555.1"/>
    <property type="molecule type" value="Genomic_DNA"/>
</dbReference>
<feature type="region of interest" description="Disordered" evidence="1">
    <location>
        <begin position="374"/>
        <end position="417"/>
    </location>
</feature>
<organism evidence="2 3">
    <name type="scientific">Trichocoleus desertorum GB2-A4</name>
    <dbReference type="NCBI Taxonomy" id="2933944"/>
    <lineage>
        <taxon>Bacteria</taxon>
        <taxon>Bacillati</taxon>
        <taxon>Cyanobacteriota</taxon>
        <taxon>Cyanophyceae</taxon>
        <taxon>Leptolyngbyales</taxon>
        <taxon>Trichocoleusaceae</taxon>
        <taxon>Trichocoleus</taxon>
    </lineage>
</organism>
<evidence type="ECO:0000313" key="3">
    <source>
        <dbReference type="Proteomes" id="UP001464891"/>
    </source>
</evidence>
<feature type="compositionally biased region" description="Low complexity" evidence="1">
    <location>
        <begin position="394"/>
        <end position="407"/>
    </location>
</feature>
<dbReference type="PANTHER" id="PTHR37826">
    <property type="entry name" value="FLOTILLIN BAND_7_5 DOMAIN PROTEIN"/>
    <property type="match status" value="1"/>
</dbReference>
<proteinExistence type="predicted"/>
<comment type="caution">
    <text evidence="2">The sequence shown here is derived from an EMBL/GenBank/DDBJ whole genome shotgun (WGS) entry which is preliminary data.</text>
</comment>
<name>A0ABV0JBU4_9CYAN</name>
<dbReference type="PANTHER" id="PTHR37826:SF3">
    <property type="entry name" value="J DOMAIN-CONTAINING PROTEIN"/>
    <property type="match status" value="1"/>
</dbReference>
<sequence length="492" mass="54650">MTATQPLIKQFPCPGCGASLQFNPQAGQLKCPYCGREELIPQSAEQVVERSYEEYLNTGRTKMAALSTTALEVVCPGCRAQIEFEPPDVAGLCPFCATSIVAQPKSADPLITPEAVLPFSVGQKAAREKIHHWLGKLWFAPNGLKKMAQHEGLQGMYLPFWTYDSFTVSHYQGERGTYYYVTETYQETDSEGKTVTKTRQVRHTRWNSVSGRVDRFFDDVLVAASQSANIERLEELEPWDLSRLAPYNPSFLAGFKAQRYQVTLQEGFETAKGKMAPVIHSDVCCNIGGDEQRVHSVSTAYSAITFKHILLPVWLSAYRFNNKQYQVMVNAQTGEVLGDRPYSIFKITMAVLSGIAIVAGTWFGIDAYQQRQLPQPEPVTAPSLSDPATSPELPATTPTASPKTALTQSTKPVDANDPFRQAINRATQASTLGQSAETQEDWSAVASQWNQAILLLEEVSPDSANYETAQTKLREYQRNFDYTKRKQAEAAP</sequence>